<dbReference type="EMBL" id="VSRR010092434">
    <property type="protein sequence ID" value="MPC92773.1"/>
    <property type="molecule type" value="Genomic_DNA"/>
</dbReference>
<evidence type="ECO:0000313" key="3">
    <source>
        <dbReference type="Proteomes" id="UP000324222"/>
    </source>
</evidence>
<proteinExistence type="predicted"/>
<dbReference type="AlphaFoldDB" id="A0A5B7JEI8"/>
<evidence type="ECO:0000313" key="2">
    <source>
        <dbReference type="EMBL" id="MPC92773.1"/>
    </source>
</evidence>
<reference evidence="2 3" key="1">
    <citation type="submission" date="2019-05" db="EMBL/GenBank/DDBJ databases">
        <title>Another draft genome of Portunus trituberculatus and its Hox gene families provides insights of decapod evolution.</title>
        <authorList>
            <person name="Jeong J.-H."/>
            <person name="Song I."/>
            <person name="Kim S."/>
            <person name="Choi T."/>
            <person name="Kim D."/>
            <person name="Ryu S."/>
            <person name="Kim W."/>
        </authorList>
    </citation>
    <scope>NUCLEOTIDE SEQUENCE [LARGE SCALE GENOMIC DNA]</scope>
    <source>
        <tissue evidence="2">Muscle</tissue>
    </source>
</reference>
<comment type="caution">
    <text evidence="2">The sequence shown here is derived from an EMBL/GenBank/DDBJ whole genome shotgun (WGS) entry which is preliminary data.</text>
</comment>
<name>A0A5B7JEI8_PORTR</name>
<evidence type="ECO:0000256" key="1">
    <source>
        <dbReference type="SAM" id="MobiDB-lite"/>
    </source>
</evidence>
<organism evidence="2 3">
    <name type="scientific">Portunus trituberculatus</name>
    <name type="common">Swimming crab</name>
    <name type="synonym">Neptunus trituberculatus</name>
    <dbReference type="NCBI Taxonomy" id="210409"/>
    <lineage>
        <taxon>Eukaryota</taxon>
        <taxon>Metazoa</taxon>
        <taxon>Ecdysozoa</taxon>
        <taxon>Arthropoda</taxon>
        <taxon>Crustacea</taxon>
        <taxon>Multicrustacea</taxon>
        <taxon>Malacostraca</taxon>
        <taxon>Eumalacostraca</taxon>
        <taxon>Eucarida</taxon>
        <taxon>Decapoda</taxon>
        <taxon>Pleocyemata</taxon>
        <taxon>Brachyura</taxon>
        <taxon>Eubrachyura</taxon>
        <taxon>Portunoidea</taxon>
        <taxon>Portunidae</taxon>
        <taxon>Portuninae</taxon>
        <taxon>Portunus</taxon>
    </lineage>
</organism>
<protein>
    <submittedName>
        <fullName evidence="2">Uncharacterized protein</fullName>
    </submittedName>
</protein>
<sequence>MKGDTATTTTTTTSSDNSTTHGRYQFIIKKNCRNAAPDLENSPSVRREFIPAYSYVKGGKGSGRASLNISLISLHPLSVLNSSKSLISSLSSNSSSEESVRLRI</sequence>
<dbReference type="Proteomes" id="UP000324222">
    <property type="component" value="Unassembled WGS sequence"/>
</dbReference>
<keyword evidence="3" id="KW-1185">Reference proteome</keyword>
<gene>
    <name evidence="2" type="ORF">E2C01_087879</name>
</gene>
<feature type="region of interest" description="Disordered" evidence="1">
    <location>
        <begin position="1"/>
        <end position="20"/>
    </location>
</feature>
<accession>A0A5B7JEI8</accession>